<organism evidence="11 12">
    <name type="scientific">Stylophora pistillata</name>
    <name type="common">Smooth cauliflower coral</name>
    <dbReference type="NCBI Taxonomy" id="50429"/>
    <lineage>
        <taxon>Eukaryota</taxon>
        <taxon>Metazoa</taxon>
        <taxon>Cnidaria</taxon>
        <taxon>Anthozoa</taxon>
        <taxon>Hexacorallia</taxon>
        <taxon>Scleractinia</taxon>
        <taxon>Astrocoeniina</taxon>
        <taxon>Pocilloporidae</taxon>
        <taxon>Stylophora</taxon>
    </lineage>
</organism>
<keyword evidence="2" id="KW-0732">Signal</keyword>
<dbReference type="Pfam" id="PF26129">
    <property type="entry name" value="Vwde"/>
    <property type="match status" value="1"/>
</dbReference>
<keyword evidence="3" id="KW-0677">Repeat</keyword>
<feature type="domain" description="Reverse transcriptase" evidence="10">
    <location>
        <begin position="360"/>
        <end position="603"/>
    </location>
</feature>
<dbReference type="PROSITE" id="PS00022">
    <property type="entry name" value="EGF_1"/>
    <property type="match status" value="2"/>
</dbReference>
<dbReference type="Proteomes" id="UP000225706">
    <property type="component" value="Unassembled WGS sequence"/>
</dbReference>
<dbReference type="FunFam" id="2.10.25.10:FF:000499">
    <property type="entry name" value="Predicted protein"/>
    <property type="match status" value="1"/>
</dbReference>
<dbReference type="SUPFAM" id="SSF56672">
    <property type="entry name" value="DNA/RNA polymerases"/>
    <property type="match status" value="1"/>
</dbReference>
<dbReference type="PROSITE" id="PS01186">
    <property type="entry name" value="EGF_2"/>
    <property type="match status" value="3"/>
</dbReference>
<feature type="disulfide bond" evidence="6">
    <location>
        <begin position="1592"/>
        <end position="1602"/>
    </location>
</feature>
<feature type="disulfide bond" evidence="6">
    <location>
        <begin position="1629"/>
        <end position="1639"/>
    </location>
</feature>
<feature type="disulfide bond" evidence="6">
    <location>
        <begin position="1555"/>
        <end position="1565"/>
    </location>
</feature>
<dbReference type="GO" id="GO:0051240">
    <property type="term" value="P:positive regulation of multicellular organismal process"/>
    <property type="evidence" value="ECO:0007669"/>
    <property type="project" value="UniProtKB-ARBA"/>
</dbReference>
<keyword evidence="5" id="KW-0325">Glycoprotein</keyword>
<feature type="disulfide bond" evidence="6">
    <location>
        <begin position="1576"/>
        <end position="1585"/>
    </location>
</feature>
<dbReference type="PROSITE" id="PS50024">
    <property type="entry name" value="SEA"/>
    <property type="match status" value="1"/>
</dbReference>
<comment type="caution">
    <text evidence="11">The sequence shown here is derived from an EMBL/GenBank/DDBJ whole genome shotgun (WGS) entry which is preliminary data.</text>
</comment>
<protein>
    <submittedName>
        <fullName evidence="11">Neurogenic locus notch-like protein 2</fullName>
    </submittedName>
</protein>
<dbReference type="SMART" id="SM00181">
    <property type="entry name" value="EGF"/>
    <property type="match status" value="5"/>
</dbReference>
<reference evidence="12" key="1">
    <citation type="journal article" date="2017" name="bioRxiv">
        <title>Comparative analysis of the genomes of Stylophora pistillata and Acropora digitifera provides evidence for extensive differences between species of corals.</title>
        <authorList>
            <person name="Voolstra C.R."/>
            <person name="Li Y."/>
            <person name="Liew Y.J."/>
            <person name="Baumgarten S."/>
            <person name="Zoccola D."/>
            <person name="Flot J.-F."/>
            <person name="Tambutte S."/>
            <person name="Allemand D."/>
            <person name="Aranda M."/>
        </authorList>
    </citation>
    <scope>NUCLEOTIDE SEQUENCE [LARGE SCALE GENOMIC DNA]</scope>
</reference>
<dbReference type="Gene3D" id="2.10.25.10">
    <property type="entry name" value="Laminin"/>
    <property type="match status" value="4"/>
</dbReference>
<keyword evidence="1 6" id="KW-0245">EGF-like domain</keyword>
<feature type="domain" description="EGF-like" evidence="9">
    <location>
        <begin position="1510"/>
        <end position="1549"/>
    </location>
</feature>
<dbReference type="Pfam" id="PF01390">
    <property type="entry name" value="SEA"/>
    <property type="match status" value="1"/>
</dbReference>
<dbReference type="SUPFAM" id="SSF56219">
    <property type="entry name" value="DNase I-like"/>
    <property type="match status" value="1"/>
</dbReference>
<dbReference type="PANTHER" id="PTHR33395">
    <property type="entry name" value="TRANSCRIPTASE, PUTATIVE-RELATED-RELATED"/>
    <property type="match status" value="1"/>
</dbReference>
<dbReference type="InterPro" id="IPR005135">
    <property type="entry name" value="Endo/exonuclease/phosphatase"/>
</dbReference>
<feature type="disulfide bond" evidence="6">
    <location>
        <begin position="1613"/>
        <end position="1622"/>
    </location>
</feature>
<dbReference type="InterPro" id="IPR018097">
    <property type="entry name" value="EGF_Ca-bd_CS"/>
</dbReference>
<evidence type="ECO:0000256" key="1">
    <source>
        <dbReference type="ARBA" id="ARBA00022536"/>
    </source>
</evidence>
<feature type="domain" description="EGF-like" evidence="9">
    <location>
        <begin position="1588"/>
        <end position="1623"/>
    </location>
</feature>
<evidence type="ECO:0000256" key="3">
    <source>
        <dbReference type="ARBA" id="ARBA00022737"/>
    </source>
</evidence>
<dbReference type="CDD" id="cd01650">
    <property type="entry name" value="RT_nLTR_like"/>
    <property type="match status" value="1"/>
</dbReference>
<accession>A0A2B4RJK3</accession>
<dbReference type="GO" id="GO:0003008">
    <property type="term" value="P:system process"/>
    <property type="evidence" value="ECO:0007669"/>
    <property type="project" value="UniProtKB-ARBA"/>
</dbReference>
<feature type="domain" description="EGF-like" evidence="9">
    <location>
        <begin position="1625"/>
        <end position="1660"/>
    </location>
</feature>
<proteinExistence type="predicted"/>
<keyword evidence="12" id="KW-1185">Reference proteome</keyword>
<feature type="transmembrane region" description="Helical" evidence="7">
    <location>
        <begin position="1851"/>
        <end position="1876"/>
    </location>
</feature>
<dbReference type="InterPro" id="IPR013032">
    <property type="entry name" value="EGF-like_CS"/>
</dbReference>
<dbReference type="SUPFAM" id="SSF57184">
    <property type="entry name" value="Growth factor receptor domain"/>
    <property type="match status" value="1"/>
</dbReference>
<gene>
    <name evidence="11" type="primary">Notch2</name>
    <name evidence="11" type="ORF">AWC38_SpisGene19041</name>
</gene>
<name>A0A2B4RJK3_STYPI</name>
<dbReference type="InterPro" id="IPR000152">
    <property type="entry name" value="EGF-type_Asp/Asn_hydroxyl_site"/>
</dbReference>
<evidence type="ECO:0000259" key="8">
    <source>
        <dbReference type="PROSITE" id="PS50024"/>
    </source>
</evidence>
<dbReference type="Pfam" id="PF00078">
    <property type="entry name" value="RVT_1"/>
    <property type="match status" value="1"/>
</dbReference>
<comment type="caution">
    <text evidence="6">Lacks conserved residue(s) required for the propagation of feature annotation.</text>
</comment>
<dbReference type="PROSITE" id="PS50878">
    <property type="entry name" value="RT_POL"/>
    <property type="match status" value="1"/>
</dbReference>
<feature type="domain" description="EGF-like" evidence="9">
    <location>
        <begin position="1551"/>
        <end position="1586"/>
    </location>
</feature>
<dbReference type="Pfam" id="PF23283">
    <property type="entry name" value="D8C_UMOD"/>
    <property type="match status" value="1"/>
</dbReference>
<dbReference type="Pfam" id="PF14529">
    <property type="entry name" value="Exo_endo_phos_2"/>
    <property type="match status" value="1"/>
</dbReference>
<dbReference type="InterPro" id="IPR043502">
    <property type="entry name" value="DNA/RNA_pol_sf"/>
</dbReference>
<evidence type="ECO:0000256" key="6">
    <source>
        <dbReference type="PROSITE-ProRule" id="PRU00076"/>
    </source>
</evidence>
<evidence type="ECO:0000313" key="12">
    <source>
        <dbReference type="Proteomes" id="UP000225706"/>
    </source>
</evidence>
<evidence type="ECO:0000259" key="10">
    <source>
        <dbReference type="PROSITE" id="PS50878"/>
    </source>
</evidence>
<dbReference type="InterPro" id="IPR001881">
    <property type="entry name" value="EGF-like_Ca-bd_dom"/>
</dbReference>
<dbReference type="FunFam" id="2.10.25.10:FF:000004">
    <property type="entry name" value="Neurogenic locus notch 1"/>
    <property type="match status" value="1"/>
</dbReference>
<evidence type="ECO:0000259" key="9">
    <source>
        <dbReference type="PROSITE" id="PS50026"/>
    </source>
</evidence>
<dbReference type="STRING" id="50429.A0A2B4RJK3"/>
<sequence>MDTEILDSNYVIFRRDKQQGQRGGSVLLCFKSDFVSVRRRDLEMDEVEAVVCVISDTNNSKMIIAVFYRPPNMDSGYLQNVVNIFHKVHRTGINNIFILGDFNFPDVNWSNYTSSSNFDSIFIECLYDCFWSQLINVPIRCANDRATTLDLLITSVPEYVRRIESLSGEFSSDHVIITFEIIVPPKHIKAFKRYVYNYKDADFAELRNLVNFVPWDLAYEEGGMELSTAKWLDLFLAAVDDCVPKIKFGSANSAPWIDAEVLKAVRKKARLRKKAKKSSSVYHWFFKGDDCVPMHEDCFLGDFDVGADILNNIELSPATVLKFLEELNICKSCGPDGVTSRLLKECADSISSPLCTLFNKQLGSGCFPKMWKVANLVPVFKSGDKEMVENYRGISLLCIISKVLEKCVFSCVFPFIQPKLYHLQDGFVKGRSCVTSLLRSTFVFAKALDEKKQLDAVFLDYSKAFDSVSFNCLLRELYGVGIRGNLLSWFRSYLTDRLHMTVIDGRASSLLPISSGVPQGSILGPLLFIIYINSAPSVTDAKTTVQLYADDMKCYRVIDNGADAVQLQRDLLSLTGWSSEHLMNFNANKYMSFADFALIGFVVLVALSTIICQAPNDCSDSSCCSASTYIEINEPRRSINSIWKAGQVAICDRVLGWSWYRFTSFVGGKMPEKKMLPNQCGTHAPIWLNGTHPKKIGENVVRRACINVLNINPDGCFDSFNINITKCPGDYFVYYLRPPWYCSAGYCAGNKEPCPYGKEGKPPECYDLPKEFSRDNINNPEIVAQESMNVSVTLLCKANVLNGIASWRNVTYKIEWFAEGKSLQVETICGGIPPGSLNEKACPDGTLVSKLPGSKYKIGTWISCNVSAIFTTSPKNVWSPSKAVREPFFAGIQVYPRTTLLQMQTCSLSIQTITLTPKIPARKNQNGQWPMVSFWLPEEIQLVDEKQCGVLLEGTRNVTIAIKATCPDGIVTEGLKAIVPLMDVHSTVWNPKTGLPTIWVTVLKPKGDNIQTCTSITDPHITALGTNGYFHFMGLGDFILYKNMERNFEVQTRQWACDNKPFPKGGHNGAGRISCNCGAVLRDHNDVIEFSCCNDRMTRDKTTPITVKIRSKKCLSPGISIKRVIPGVNGKYEVLFPSGAKVVIRRNYYGLDIVIQTPRAVDTNQERGLCMYPGPYNKYITDAGFKERLEVGRSYFDTLPVDVQDKEVIYSSACLCRKEEEGKGPPPSCQSVFEAAFPTLVKNNNMATLRPQPSPSSLCDRDKRDIHFWDDITDEDIQVYKRTLHLHPRLKRSVANKQVSNENATRYCATRISDTELGKLCAKVGVNVQQLVNTCSVDVELTGDFSFASGSVSLLVEQCGVLGAKYLSILANGSREIDPVAEAFVKQGNSCMINGYCFAPNETNPLDWCNQCVPEISTSTWTKRQVNLPPKFSPTSDYFVVSGETLKLSIDVADPEDMPVTLSLSQGSPTEASIVDNVLTWKATNDALTLFFLKAADACQATSYANINVSLVACQCKNNGTCVPHPNYPRGSGFYACDCLPGFTAEKCETNIDECRSFPCFRGRCIDRVNTYECDCDPGYVGRDCDTNYDDCSSSPCVNGNCTDYVGTYRCTCDPGYSGLNCTINVDECESSPCAFGTCIDLVNNYTCNCFAVFSGPNCDIKIENCTEDFCYPNVTCVKNNEIISCGPCPLGLTGDGKNCKESSTLHPIRTISAVKDSVVSSSVVRDMPPTEARPRAITTSPPTTSENQETVFAVEMRIEKIWNEHLKDMTSSAFNELASVIETEVKKQYSGVISFIGVKIIAFRPGSIVAEFKLLFNQKVSDDTAVAPLKKAVKNGNLDPTNDVKEKLPYPIIIGASCGGIFVIVLVSICLVRHCQRQKRLHRRRFSSGMPSEVPFPNQDKYELEETRSKEDIVSYEEQGLWKEAGDNEKFNGGARYPEVGIANMASENRDIGKANDSGYHQRIEMARDPERYQQFGIVKKAGKYRRTQEAYFKTRFCTKEPCPYGKVGEPDNCVDPPDQFDMSLIREPRIVFEPPGNDSSVNLRCQADLVNPSMQSWYNVSYRFTWYMEGKHIFTDDICGPLAPGRTEYDSVCPGKPLFSRLEGSKKYYKPNRLVSLVAFELVIPFSLFV</sequence>
<keyword evidence="4 6" id="KW-1015">Disulfide bond</keyword>
<feature type="disulfide bond" evidence="6">
    <location>
        <begin position="1539"/>
        <end position="1548"/>
    </location>
</feature>
<dbReference type="GO" id="GO:0005509">
    <property type="term" value="F:calcium ion binding"/>
    <property type="evidence" value="ECO:0007669"/>
    <property type="project" value="InterPro"/>
</dbReference>
<keyword evidence="7" id="KW-1133">Transmembrane helix</keyword>
<dbReference type="PROSITE" id="PS50026">
    <property type="entry name" value="EGF_3"/>
    <property type="match status" value="4"/>
</dbReference>
<dbReference type="PANTHER" id="PTHR33395:SF22">
    <property type="entry name" value="REVERSE TRANSCRIPTASE DOMAIN-CONTAINING PROTEIN"/>
    <property type="match status" value="1"/>
</dbReference>
<evidence type="ECO:0000256" key="2">
    <source>
        <dbReference type="ARBA" id="ARBA00022729"/>
    </source>
</evidence>
<feature type="domain" description="SEA" evidence="8">
    <location>
        <begin position="1749"/>
        <end position="1850"/>
    </location>
</feature>
<dbReference type="SMART" id="SM00179">
    <property type="entry name" value="EGF_CA"/>
    <property type="match status" value="4"/>
</dbReference>
<dbReference type="InterPro" id="IPR058727">
    <property type="entry name" value="Helical_Vwde"/>
</dbReference>
<dbReference type="FunFam" id="2.10.25.10:FF:000279">
    <property type="entry name" value="Neurogenic locus notch 1"/>
    <property type="match status" value="1"/>
</dbReference>
<dbReference type="Gene3D" id="3.60.10.10">
    <property type="entry name" value="Endonuclease/exonuclease/phosphatase"/>
    <property type="match status" value="1"/>
</dbReference>
<evidence type="ECO:0000256" key="4">
    <source>
        <dbReference type="ARBA" id="ARBA00023157"/>
    </source>
</evidence>
<dbReference type="GO" id="GO:0003824">
    <property type="term" value="F:catalytic activity"/>
    <property type="evidence" value="ECO:0007669"/>
    <property type="project" value="InterPro"/>
</dbReference>
<keyword evidence="7" id="KW-0472">Membrane</keyword>
<dbReference type="InterPro" id="IPR009030">
    <property type="entry name" value="Growth_fac_rcpt_cys_sf"/>
</dbReference>
<keyword evidence="7" id="KW-0812">Transmembrane</keyword>
<dbReference type="PROSITE" id="PS00010">
    <property type="entry name" value="ASX_HYDROXYL"/>
    <property type="match status" value="3"/>
</dbReference>
<dbReference type="InterPro" id="IPR000742">
    <property type="entry name" value="EGF"/>
</dbReference>
<dbReference type="OrthoDB" id="382013at2759"/>
<dbReference type="EMBL" id="LSMT01000527">
    <property type="protein sequence ID" value="PFX16670.1"/>
    <property type="molecule type" value="Genomic_DNA"/>
</dbReference>
<dbReference type="InterPro" id="IPR036691">
    <property type="entry name" value="Endo/exonu/phosph_ase_sf"/>
</dbReference>
<dbReference type="Pfam" id="PF12661">
    <property type="entry name" value="hEGF"/>
    <property type="match status" value="2"/>
</dbReference>
<evidence type="ECO:0000256" key="7">
    <source>
        <dbReference type="SAM" id="Phobius"/>
    </source>
</evidence>
<dbReference type="SUPFAM" id="SSF57196">
    <property type="entry name" value="EGF/Laminin"/>
    <property type="match status" value="1"/>
</dbReference>
<dbReference type="InterPro" id="IPR000477">
    <property type="entry name" value="RT_dom"/>
</dbReference>
<evidence type="ECO:0000256" key="5">
    <source>
        <dbReference type="ARBA" id="ARBA00023180"/>
    </source>
</evidence>
<dbReference type="InterPro" id="IPR057774">
    <property type="entry name" value="D8C_UMOD/GP2/OIT3-like"/>
</dbReference>
<evidence type="ECO:0000313" key="11">
    <source>
        <dbReference type="EMBL" id="PFX16670.1"/>
    </source>
</evidence>
<dbReference type="PROSITE" id="PS01187">
    <property type="entry name" value="EGF_CA"/>
    <property type="match status" value="2"/>
</dbReference>
<dbReference type="InterPro" id="IPR000082">
    <property type="entry name" value="SEA_dom"/>
</dbReference>
<dbReference type="FunFam" id="2.10.25.10:FF:000122">
    <property type="entry name" value="Protein crumbs homolog 2"/>
    <property type="match status" value="1"/>
</dbReference>
<feature type="disulfide bond" evidence="6">
    <location>
        <begin position="1650"/>
        <end position="1659"/>
    </location>
</feature>
<dbReference type="CDD" id="cd00054">
    <property type="entry name" value="EGF_CA"/>
    <property type="match status" value="4"/>
</dbReference>